<dbReference type="PRINTS" id="PR00035">
    <property type="entry name" value="HTHGNTR"/>
</dbReference>
<evidence type="ECO:0000256" key="2">
    <source>
        <dbReference type="ARBA" id="ARBA00023125"/>
    </source>
</evidence>
<dbReference type="InterPro" id="IPR011663">
    <property type="entry name" value="UTRA"/>
</dbReference>
<protein>
    <submittedName>
        <fullName evidence="5">GntR family transcriptional regulator</fullName>
    </submittedName>
</protein>
<dbReference type="InterPro" id="IPR036390">
    <property type="entry name" value="WH_DNA-bd_sf"/>
</dbReference>
<keyword evidence="1" id="KW-0805">Transcription regulation</keyword>
<accession>A0A9X2JNF8</accession>
<dbReference type="GO" id="GO:0003677">
    <property type="term" value="F:DNA binding"/>
    <property type="evidence" value="ECO:0007669"/>
    <property type="project" value="UniProtKB-KW"/>
</dbReference>
<dbReference type="Pfam" id="PF00392">
    <property type="entry name" value="GntR"/>
    <property type="match status" value="1"/>
</dbReference>
<comment type="caution">
    <text evidence="5">The sequence shown here is derived from an EMBL/GenBank/DDBJ whole genome shotgun (WGS) entry which is preliminary data.</text>
</comment>
<proteinExistence type="predicted"/>
<dbReference type="Pfam" id="PF07702">
    <property type="entry name" value="UTRA"/>
    <property type="match status" value="1"/>
</dbReference>
<evidence type="ECO:0000313" key="5">
    <source>
        <dbReference type="EMBL" id="MCP0887461.1"/>
    </source>
</evidence>
<dbReference type="RefSeq" id="WP_253361341.1">
    <property type="nucleotide sequence ID" value="NZ_JAIULA010000018.1"/>
</dbReference>
<dbReference type="InterPro" id="IPR036388">
    <property type="entry name" value="WH-like_DNA-bd_sf"/>
</dbReference>
<sequence length="240" mass="27800">MTLKYQLVAHDLAEKIDNQIYIDKLPSEVELMQQYNVSRNTIRNALNILYSQGIIRRIQGSGYFISFSPRSDGTVLNLANKRGLRDLEADEPVVSDVLILETIPAGTHVSHFLQCDQNDIVYHVQRLRHKSNIIVSLEEAFYLKSVVPYLNEEICSGSIFSFIIKTYHLEVKNGDEYVKVHQLTDEEANITKLPIATPALYLEEINYLKNEQPFNYSRTLYLQQDLTLYYHVSNYLNHLQ</sequence>
<dbReference type="CDD" id="cd07377">
    <property type="entry name" value="WHTH_GntR"/>
    <property type="match status" value="1"/>
</dbReference>
<keyword evidence="6" id="KW-1185">Reference proteome</keyword>
<dbReference type="SMART" id="SM00866">
    <property type="entry name" value="UTRA"/>
    <property type="match status" value="1"/>
</dbReference>
<evidence type="ECO:0000256" key="3">
    <source>
        <dbReference type="ARBA" id="ARBA00023163"/>
    </source>
</evidence>
<dbReference type="Proteomes" id="UP001139006">
    <property type="component" value="Unassembled WGS sequence"/>
</dbReference>
<evidence type="ECO:0000256" key="1">
    <source>
        <dbReference type="ARBA" id="ARBA00023015"/>
    </source>
</evidence>
<dbReference type="PROSITE" id="PS50949">
    <property type="entry name" value="HTH_GNTR"/>
    <property type="match status" value="1"/>
</dbReference>
<name>A0A9X2JNF8_9LACO</name>
<dbReference type="InterPro" id="IPR050679">
    <property type="entry name" value="Bact_HTH_transcr_reg"/>
</dbReference>
<feature type="domain" description="HTH gntR-type" evidence="4">
    <location>
        <begin position="2"/>
        <end position="68"/>
    </location>
</feature>
<dbReference type="SMART" id="SM00345">
    <property type="entry name" value="HTH_GNTR"/>
    <property type="match status" value="1"/>
</dbReference>
<gene>
    <name evidence="5" type="ORF">LB941_08940</name>
</gene>
<dbReference type="Gene3D" id="3.40.1410.10">
    <property type="entry name" value="Chorismate lyase-like"/>
    <property type="match status" value="1"/>
</dbReference>
<dbReference type="EMBL" id="JAIULA010000018">
    <property type="protein sequence ID" value="MCP0887461.1"/>
    <property type="molecule type" value="Genomic_DNA"/>
</dbReference>
<dbReference type="GO" id="GO:0003700">
    <property type="term" value="F:DNA-binding transcription factor activity"/>
    <property type="evidence" value="ECO:0007669"/>
    <property type="project" value="InterPro"/>
</dbReference>
<evidence type="ECO:0000259" key="4">
    <source>
        <dbReference type="PROSITE" id="PS50949"/>
    </source>
</evidence>
<dbReference type="AlphaFoldDB" id="A0A9X2JNF8"/>
<dbReference type="Gene3D" id="1.10.10.10">
    <property type="entry name" value="Winged helix-like DNA-binding domain superfamily/Winged helix DNA-binding domain"/>
    <property type="match status" value="1"/>
</dbReference>
<keyword evidence="2" id="KW-0238">DNA-binding</keyword>
<organism evidence="5 6">
    <name type="scientific">Ligilactobacillus ubinensis</name>
    <dbReference type="NCBI Taxonomy" id="2876789"/>
    <lineage>
        <taxon>Bacteria</taxon>
        <taxon>Bacillati</taxon>
        <taxon>Bacillota</taxon>
        <taxon>Bacilli</taxon>
        <taxon>Lactobacillales</taxon>
        <taxon>Lactobacillaceae</taxon>
        <taxon>Ligilactobacillus</taxon>
    </lineage>
</organism>
<dbReference type="SUPFAM" id="SSF64288">
    <property type="entry name" value="Chorismate lyase-like"/>
    <property type="match status" value="1"/>
</dbReference>
<reference evidence="5 6" key="1">
    <citation type="journal article" date="2023" name="Int. J. Syst. Evol. Microbiol.">
        <title>Ligilactobacillus ubinensis sp. nov., a novel species isolated from the wild ferment of a durian fruit (Durio zibethinus).</title>
        <authorList>
            <person name="Heng Y.C."/>
            <person name="Menon N."/>
            <person name="Chen B."/>
            <person name="Loo B.Z.L."/>
            <person name="Wong G.W.J."/>
            <person name="Lim A.C.H."/>
            <person name="Silvaraju S."/>
            <person name="Kittelmann S."/>
        </authorList>
    </citation>
    <scope>NUCLEOTIDE SEQUENCE [LARGE SCALE GENOMIC DNA]</scope>
    <source>
        <strain evidence="5 6">WILCCON 0076</strain>
    </source>
</reference>
<dbReference type="PANTHER" id="PTHR44846">
    <property type="entry name" value="MANNOSYL-D-GLYCERATE TRANSPORT/METABOLISM SYSTEM REPRESSOR MNGR-RELATED"/>
    <property type="match status" value="1"/>
</dbReference>
<dbReference type="InterPro" id="IPR028978">
    <property type="entry name" value="Chorismate_lyase_/UTRA_dom_sf"/>
</dbReference>
<dbReference type="SUPFAM" id="SSF46785">
    <property type="entry name" value="Winged helix' DNA-binding domain"/>
    <property type="match status" value="1"/>
</dbReference>
<dbReference type="PANTHER" id="PTHR44846:SF4">
    <property type="entry name" value="HTH GNTR-TYPE DOMAIN-CONTAINING PROTEIN"/>
    <property type="match status" value="1"/>
</dbReference>
<dbReference type="InterPro" id="IPR000524">
    <property type="entry name" value="Tscrpt_reg_HTH_GntR"/>
</dbReference>
<dbReference type="GO" id="GO:0045892">
    <property type="term" value="P:negative regulation of DNA-templated transcription"/>
    <property type="evidence" value="ECO:0007669"/>
    <property type="project" value="TreeGrafter"/>
</dbReference>
<evidence type="ECO:0000313" key="6">
    <source>
        <dbReference type="Proteomes" id="UP001139006"/>
    </source>
</evidence>
<keyword evidence="3" id="KW-0804">Transcription</keyword>